<feature type="repeat" description="ANK" evidence="3">
    <location>
        <begin position="669"/>
        <end position="701"/>
    </location>
</feature>
<feature type="repeat" description="ANK" evidence="3">
    <location>
        <begin position="370"/>
        <end position="402"/>
    </location>
</feature>
<organism evidence="4 5">
    <name type="scientific">Nasonia vitripennis</name>
    <name type="common">Parasitic wasp</name>
    <dbReference type="NCBI Taxonomy" id="7425"/>
    <lineage>
        <taxon>Eukaryota</taxon>
        <taxon>Metazoa</taxon>
        <taxon>Ecdysozoa</taxon>
        <taxon>Arthropoda</taxon>
        <taxon>Hexapoda</taxon>
        <taxon>Insecta</taxon>
        <taxon>Pterygota</taxon>
        <taxon>Neoptera</taxon>
        <taxon>Endopterygota</taxon>
        <taxon>Hymenoptera</taxon>
        <taxon>Apocrita</taxon>
        <taxon>Proctotrupomorpha</taxon>
        <taxon>Chalcidoidea</taxon>
        <taxon>Pteromalidae</taxon>
        <taxon>Pteromalinae</taxon>
        <taxon>Nasonia</taxon>
    </lineage>
</organism>
<feature type="repeat" description="ANK" evidence="3">
    <location>
        <begin position="534"/>
        <end position="566"/>
    </location>
</feature>
<reference evidence="4" key="1">
    <citation type="submission" date="2021-01" db="UniProtKB">
        <authorList>
            <consortium name="EnsemblMetazoa"/>
        </authorList>
    </citation>
    <scope>IDENTIFICATION</scope>
</reference>
<feature type="repeat" description="ANK" evidence="3">
    <location>
        <begin position="502"/>
        <end position="534"/>
    </location>
</feature>
<feature type="repeat" description="ANK" evidence="3">
    <location>
        <begin position="635"/>
        <end position="667"/>
    </location>
</feature>
<feature type="repeat" description="ANK" evidence="3">
    <location>
        <begin position="402"/>
        <end position="434"/>
    </location>
</feature>
<dbReference type="InterPro" id="IPR036770">
    <property type="entry name" value="Ankyrin_rpt-contain_sf"/>
</dbReference>
<dbReference type="EnsemblMetazoa" id="XM_008214982">
    <property type="protein sequence ID" value="XP_008213204"/>
    <property type="gene ID" value="LOC103317366"/>
</dbReference>
<keyword evidence="1" id="KW-0677">Repeat</keyword>
<dbReference type="KEGG" id="nvi:103317366"/>
<evidence type="ECO:0000313" key="5">
    <source>
        <dbReference type="Proteomes" id="UP000002358"/>
    </source>
</evidence>
<dbReference type="Gene3D" id="1.25.40.20">
    <property type="entry name" value="Ankyrin repeat-containing domain"/>
    <property type="match status" value="5"/>
</dbReference>
<keyword evidence="5" id="KW-1185">Reference proteome</keyword>
<feature type="repeat" description="ANK" evidence="3">
    <location>
        <begin position="599"/>
        <end position="631"/>
    </location>
</feature>
<feature type="repeat" description="ANK" evidence="3">
    <location>
        <begin position="303"/>
        <end position="335"/>
    </location>
</feature>
<evidence type="ECO:0000256" key="3">
    <source>
        <dbReference type="PROSITE-ProRule" id="PRU00023"/>
    </source>
</evidence>
<dbReference type="SMR" id="A0A7M7QV30"/>
<accession>A0A7M7QV30</accession>
<dbReference type="InParanoid" id="A0A7M7QV30"/>
<dbReference type="PANTHER" id="PTHR24198:SF165">
    <property type="entry name" value="ANKYRIN REPEAT-CONTAINING PROTEIN-RELATED"/>
    <property type="match status" value="1"/>
</dbReference>
<dbReference type="PANTHER" id="PTHR24198">
    <property type="entry name" value="ANKYRIN REPEAT AND PROTEIN KINASE DOMAIN-CONTAINING PROTEIN"/>
    <property type="match status" value="1"/>
</dbReference>
<feature type="repeat" description="ANK" evidence="3">
    <location>
        <begin position="469"/>
        <end position="501"/>
    </location>
</feature>
<dbReference type="InterPro" id="IPR002110">
    <property type="entry name" value="Ankyrin_rpt"/>
</dbReference>
<dbReference type="Pfam" id="PF12796">
    <property type="entry name" value="Ank_2"/>
    <property type="match status" value="7"/>
</dbReference>
<dbReference type="AlphaFoldDB" id="A0A7M7QV30"/>
<feature type="repeat" description="ANK" evidence="3">
    <location>
        <begin position="736"/>
        <end position="768"/>
    </location>
</feature>
<evidence type="ECO:0000313" key="4">
    <source>
        <dbReference type="EnsemblMetazoa" id="XP_032455013"/>
    </source>
</evidence>
<sequence>MELSNDADRTFVLHNAVEHKNEYHINSLLLKNIDVNKLDKYNRSALHIAVVGKSQRIVAMLLEYGANPNLKEKRQGMTALHLAIKERELFIARLLMQKGANPNEVTKYNATSLHLALEVQDEELVKLTLEYGASIHAKKFGKSPLHLAVEHGNLPIAAELIRRGSNVDDTCIDGQTALHIAVEMKDAVMTGLLLANNARTDIKKFGSCPLYLAVKNDCIEITKLLLLAPSVSNDDFKNRCIALELAFQKKNEKMVRVLLEHGVDPNSKMSDKTPLHLACSCEWEGIVILLLERGADVTQVTSDNVSPLHIALEQGSVRIVKLLVRHNADVNVRQHRTGVTPLHIAVKRACHESVQLLLAAGADANVTTNLNITALHLAFEARDREMIASLLAHGADPNLPKYGKSPLELSIECRWPDLARQLLQRGADPNSIGSDQLPMIFNTIKQKNVELLQLLIEFKADINTPDPKSNYSPLMVAASCRCDEAAEVLIDSGADLDYATEDGTTTLHLALERRRESLVKLLLRKGANLEIKKRSLAPLHVAAECRWLDVAEVLLARGADVNELTIYFATPLFYAVEKSEFAMAKLLLRHGADVNYKWYGSTALHVASGLRQPEMVTLLLDWGARVNEYNEQDADCVSALHIALKNGDEKIAKILLERRASVKMRDRKMNRMPLHLAAESGCVEAARMLLARGAMANDTDKMDVTPLQLAAMRGRIKMAELLLEHGAQVNARNRADHYTSLHYAVIHRNYNMVRLLLAEGADVHCEDSLGTRTPFNLALQKFEDDRMMHLLLLEQATGPECMKQMLQHLGKLSSSSPIGEMLIRHLVRRKGEISRDELDTHRVSNDLQKYHERCVKEISELHKHVFYENVTLHTLLCKTSRELSLLARNESLVQAFEASDYQSKYPIYERILKDSMRAAQNMNKLTIGAENMLVRLFKRELPHLMNHMIINYLSNTDLRILNSIEMQMQ</sequence>
<dbReference type="PROSITE" id="PS50297">
    <property type="entry name" value="ANK_REP_REGION"/>
    <property type="match status" value="17"/>
</dbReference>
<evidence type="ECO:0000256" key="1">
    <source>
        <dbReference type="ARBA" id="ARBA00022737"/>
    </source>
</evidence>
<dbReference type="Pfam" id="PF00023">
    <property type="entry name" value="Ank"/>
    <property type="match status" value="2"/>
</dbReference>
<proteinExistence type="predicted"/>
<evidence type="ECO:0000256" key="2">
    <source>
        <dbReference type="ARBA" id="ARBA00023043"/>
    </source>
</evidence>
<feature type="repeat" description="ANK" evidence="3">
    <location>
        <begin position="173"/>
        <end position="205"/>
    </location>
</feature>
<dbReference type="Proteomes" id="UP000002358">
    <property type="component" value="Chromosome 4"/>
</dbReference>
<protein>
    <submittedName>
        <fullName evidence="4">Uncharacterized protein</fullName>
    </submittedName>
</protein>
<dbReference type="SMART" id="SM00248">
    <property type="entry name" value="ANK"/>
    <property type="match status" value="24"/>
</dbReference>
<dbReference type="EnsemblMetazoa" id="XM_032599123">
    <property type="protein sequence ID" value="XP_032455014"/>
    <property type="gene ID" value="LOC103317366"/>
</dbReference>
<gene>
    <name evidence="4" type="primary">103317366</name>
</gene>
<dbReference type="PRINTS" id="PR01415">
    <property type="entry name" value="ANKYRIN"/>
</dbReference>
<feature type="repeat" description="ANK" evidence="3">
    <location>
        <begin position="567"/>
        <end position="595"/>
    </location>
</feature>
<dbReference type="SUPFAM" id="SSF48403">
    <property type="entry name" value="Ankyrin repeat"/>
    <property type="match status" value="3"/>
</dbReference>
<name>A0A7M7QV30_NASVI</name>
<feature type="repeat" description="ANK" evidence="3">
    <location>
        <begin position="702"/>
        <end position="734"/>
    </location>
</feature>
<feature type="repeat" description="ANK" evidence="3">
    <location>
        <begin position="108"/>
        <end position="140"/>
    </location>
</feature>
<feature type="repeat" description="ANK" evidence="3">
    <location>
        <begin position="337"/>
        <end position="369"/>
    </location>
</feature>
<feature type="repeat" description="ANK" evidence="3">
    <location>
        <begin position="41"/>
        <end position="73"/>
    </location>
</feature>
<keyword evidence="2 3" id="KW-0040">ANK repeat</keyword>
<feature type="repeat" description="ANK" evidence="3">
    <location>
        <begin position="140"/>
        <end position="168"/>
    </location>
</feature>
<dbReference type="OrthoDB" id="7696926at2759"/>
<dbReference type="EnsemblMetazoa" id="XM_032599122">
    <property type="protein sequence ID" value="XP_032455013"/>
    <property type="gene ID" value="LOC103317366"/>
</dbReference>
<feature type="repeat" description="ANK" evidence="3">
    <location>
        <begin position="75"/>
        <end position="107"/>
    </location>
</feature>
<dbReference type="OMA" id="HCDVNAI"/>
<dbReference type="PROSITE" id="PS50088">
    <property type="entry name" value="ANK_REPEAT"/>
    <property type="match status" value="19"/>
</dbReference>
<feature type="repeat" description="ANK" evidence="3">
    <location>
        <begin position="270"/>
        <end position="302"/>
    </location>
</feature>